<feature type="compositionally biased region" description="Polar residues" evidence="6">
    <location>
        <begin position="281"/>
        <end position="290"/>
    </location>
</feature>
<dbReference type="InterPro" id="IPR001965">
    <property type="entry name" value="Znf_PHD"/>
</dbReference>
<reference evidence="8" key="2">
    <citation type="submission" date="2020-05" db="UniProtKB">
        <authorList>
            <consortium name="EnsemblMetazoa"/>
        </authorList>
    </citation>
    <scope>IDENTIFICATION</scope>
    <source>
        <strain evidence="8">CM1001059</strain>
    </source>
</reference>
<feature type="compositionally biased region" description="Basic and acidic residues" evidence="6">
    <location>
        <begin position="310"/>
        <end position="352"/>
    </location>
</feature>
<name>A0A182UFH0_9DIPT</name>
<dbReference type="AlphaFoldDB" id="A0A182UFH0"/>
<organism evidence="8 9">
    <name type="scientific">Anopheles melas</name>
    <dbReference type="NCBI Taxonomy" id="34690"/>
    <lineage>
        <taxon>Eukaryota</taxon>
        <taxon>Metazoa</taxon>
        <taxon>Ecdysozoa</taxon>
        <taxon>Arthropoda</taxon>
        <taxon>Hexapoda</taxon>
        <taxon>Insecta</taxon>
        <taxon>Pterygota</taxon>
        <taxon>Neoptera</taxon>
        <taxon>Endopterygota</taxon>
        <taxon>Diptera</taxon>
        <taxon>Nematocera</taxon>
        <taxon>Culicoidea</taxon>
        <taxon>Culicidae</taxon>
        <taxon>Anophelinae</taxon>
        <taxon>Anopheles</taxon>
    </lineage>
</organism>
<evidence type="ECO:0000256" key="4">
    <source>
        <dbReference type="PROSITE-ProRule" id="PRU00146"/>
    </source>
</evidence>
<feature type="region of interest" description="Disordered" evidence="6">
    <location>
        <begin position="710"/>
        <end position="1032"/>
    </location>
</feature>
<keyword evidence="9" id="KW-1185">Reference proteome</keyword>
<evidence type="ECO:0000259" key="7">
    <source>
        <dbReference type="PROSITE" id="PS50016"/>
    </source>
</evidence>
<feature type="domain" description="PHD-type" evidence="7">
    <location>
        <begin position="1029"/>
        <end position="1079"/>
    </location>
</feature>
<keyword evidence="3" id="KW-0862">Zinc</keyword>
<feature type="coiled-coil region" evidence="5">
    <location>
        <begin position="1082"/>
        <end position="1150"/>
    </location>
</feature>
<dbReference type="InterPro" id="IPR013083">
    <property type="entry name" value="Znf_RING/FYVE/PHD"/>
</dbReference>
<evidence type="ECO:0000256" key="5">
    <source>
        <dbReference type="SAM" id="Coils"/>
    </source>
</evidence>
<keyword evidence="5" id="KW-0175">Coiled coil</keyword>
<dbReference type="GO" id="GO:0042393">
    <property type="term" value="F:histone binding"/>
    <property type="evidence" value="ECO:0007669"/>
    <property type="project" value="TreeGrafter"/>
</dbReference>
<feature type="compositionally biased region" description="Basic and acidic residues" evidence="6">
    <location>
        <begin position="447"/>
        <end position="456"/>
    </location>
</feature>
<feature type="region of interest" description="Disordered" evidence="6">
    <location>
        <begin position="1171"/>
        <end position="1272"/>
    </location>
</feature>
<dbReference type="GO" id="GO:0031213">
    <property type="term" value="C:RSF complex"/>
    <property type="evidence" value="ECO:0007669"/>
    <property type="project" value="InterPro"/>
</dbReference>
<protein>
    <recommendedName>
        <fullName evidence="7">PHD-type domain-containing protein</fullName>
    </recommendedName>
</protein>
<dbReference type="PANTHER" id="PTHR14296:SF16">
    <property type="entry name" value="REMODELING AND SPACING FACTOR 1"/>
    <property type="match status" value="1"/>
</dbReference>
<feature type="compositionally biased region" description="Polar residues" evidence="6">
    <location>
        <begin position="648"/>
        <end position="657"/>
    </location>
</feature>
<feature type="compositionally biased region" description="Basic and acidic residues" evidence="6">
    <location>
        <begin position="852"/>
        <end position="901"/>
    </location>
</feature>
<feature type="compositionally biased region" description="Basic and acidic residues" evidence="6">
    <location>
        <begin position="725"/>
        <end position="761"/>
    </location>
</feature>
<feature type="compositionally biased region" description="Basic and acidic residues" evidence="6">
    <location>
        <begin position="422"/>
        <end position="436"/>
    </location>
</feature>
<dbReference type="Gene3D" id="3.30.40.10">
    <property type="entry name" value="Zinc/RING finger domain, C3HC4 (zinc finger)"/>
    <property type="match status" value="1"/>
</dbReference>
<feature type="compositionally biased region" description="Basic residues" evidence="6">
    <location>
        <begin position="997"/>
        <end position="1007"/>
    </location>
</feature>
<dbReference type="PROSITE" id="PS50016">
    <property type="entry name" value="ZF_PHD_2"/>
    <property type="match status" value="1"/>
</dbReference>
<feature type="region of interest" description="Disordered" evidence="6">
    <location>
        <begin position="196"/>
        <end position="478"/>
    </location>
</feature>
<evidence type="ECO:0000256" key="1">
    <source>
        <dbReference type="ARBA" id="ARBA00022723"/>
    </source>
</evidence>
<dbReference type="InterPro" id="IPR019786">
    <property type="entry name" value="Zinc_finger_PHD-type_CS"/>
</dbReference>
<dbReference type="InterPro" id="IPR019787">
    <property type="entry name" value="Znf_PHD-finger"/>
</dbReference>
<feature type="compositionally biased region" description="Basic and acidic residues" evidence="6">
    <location>
        <begin position="367"/>
        <end position="395"/>
    </location>
</feature>
<keyword evidence="1" id="KW-0479">Metal-binding</keyword>
<dbReference type="InterPro" id="IPR028938">
    <property type="entry name" value="Rsf1-like"/>
</dbReference>
<dbReference type="PANTHER" id="PTHR14296">
    <property type="entry name" value="REMODELING AND SPACING FACTOR 1"/>
    <property type="match status" value="1"/>
</dbReference>
<dbReference type="VEuPathDB" id="VectorBase:AMEC019446"/>
<feature type="compositionally biased region" description="Basic and acidic residues" evidence="6">
    <location>
        <begin position="1252"/>
        <end position="1263"/>
    </location>
</feature>
<accession>A0A182UFH0</accession>
<keyword evidence="2 4" id="KW-0863">Zinc-finger</keyword>
<dbReference type="SMART" id="SM00249">
    <property type="entry name" value="PHD"/>
    <property type="match status" value="1"/>
</dbReference>
<evidence type="ECO:0000313" key="8">
    <source>
        <dbReference type="EnsemblMetazoa" id="AMEC019446-PA"/>
    </source>
</evidence>
<dbReference type="SUPFAM" id="SSF57903">
    <property type="entry name" value="FYVE/PHD zinc finger"/>
    <property type="match status" value="1"/>
</dbReference>
<sequence>MAGAQITCENDPNFGIILSFMEQFGAYLDVGELNIAQLKSMLEQNSEAVPQALVDLHIKLMRKINKKVPAARWELALAKFAHTYSHQDAWEIERFGYKTANLGVKLRVLKALLEGQFDLNTKFKTQINTTTAGDLRLDPLGRDRQGNCYWYFMDDSANLQIYQSDPEMETWTLVASNRDQFVNMIEMLKDNRPIEPLVPVNAGEEEEDSGGSMSESEAMKLDGSIPAPTDIPPSLIISRRTYKTPDQLDATATVEQEDEKEPLKEETTPTVADEASVPNVEDNSAPNQQEEASEERKEDNVPVSTTASELKTESVEEKKDTVAEDEAETKADEAMECEPESKAVEDKAKMEVDEVVPAVVEQTVEQTGKEKDTGTAVPKEEQQESEKDAEAKEQVTPESKQLGTDVVPVAEETPTKTEANTEESRSEADEQVKVDDEGSSTRVVETGTREENKQEEEAVGEAIEDPPVVVKGEGSGAECDSACCEPMFSEVIEEPVMFFFGVGAGAENDMGNTKKLEAATVPESNATANAKEGHEETNDSRTIGSAKAGNGETKSVVDEEVDLSSKVSPTKEKEDMAREGNGAETEERAEDTVLSSKRSPAEKSARAKRNDKSSAGAATDPPVAPVEKPVEKRRGSRKSNTPKKAFDSSVTASTHQLMETDEEDTGKVKVEAAVIEKASGIAGAKNGDHTVAPSSEENLKKELKIESDVLDSREAEQQVSATAGLHDKKGAKAIPKDVVKTEPLKEEDQKEQREAKEDKQAVESTDDTTVKPSKEEKTDEASKEATDVKEENVQPEDPDATEPQDGESPPKRKRRHRNGLVDGLDISMVLDAGSDGGNNPPVRQSRRIAMQKIKEETNRREIEDQMLKKMKADAVKKKKDLGMKLSDDDYRADRTSPDHSSDSSSDGGVGADGRRRKKKKKKKKGSLQQQQQAQQKAQSTWNSASPSESSSETEAEDYFAEPYHSEEDVRRAHVLKSDHEFSPESDLETEAPAQPLKRARTARKARRTRDAAEEAEEEEDEDDEDGGEDHACQECKKTDQPEWILLCDSCDKGYHCACLKPVLFTIPEGDWFCPVCLHRQLIERLQSKLELYDALRVKLEAETKRRLEEEASAREAELAEQALANEREEQLRAQRRARQQQRLLERADAEGRRSGLIDSAIRREMRGCEIVEEEEDEDDGHGFSKGKDISTIIEATTREEQARKKALQKDDEEEAEGEERRLNGTQEQQQGGEHEGKTARAEGKSEDEDEGEKGAVGRQERKAPAVASGRAV</sequence>
<feature type="compositionally biased region" description="Basic and acidic residues" evidence="6">
    <location>
        <begin position="569"/>
        <end position="578"/>
    </location>
</feature>
<evidence type="ECO:0000256" key="3">
    <source>
        <dbReference type="ARBA" id="ARBA00022833"/>
    </source>
</evidence>
<feature type="compositionally biased region" description="Basic and acidic residues" evidence="6">
    <location>
        <begin position="768"/>
        <end position="792"/>
    </location>
</feature>
<dbReference type="CDD" id="cd15543">
    <property type="entry name" value="PHD_RSF1"/>
    <property type="match status" value="1"/>
</dbReference>
<dbReference type="Proteomes" id="UP000075902">
    <property type="component" value="Unassembled WGS sequence"/>
</dbReference>
<dbReference type="InterPro" id="IPR011011">
    <property type="entry name" value="Znf_FYVE_PHD"/>
</dbReference>
<feature type="compositionally biased region" description="Acidic residues" evidence="6">
    <location>
        <begin position="1013"/>
        <end position="1027"/>
    </location>
</feature>
<proteinExistence type="predicted"/>
<feature type="compositionally biased region" description="Basic and acidic residues" evidence="6">
    <location>
        <begin position="963"/>
        <end position="982"/>
    </location>
</feature>
<dbReference type="PROSITE" id="PS01359">
    <property type="entry name" value="ZF_PHD_1"/>
    <property type="match status" value="1"/>
</dbReference>
<evidence type="ECO:0000256" key="6">
    <source>
        <dbReference type="SAM" id="MobiDB-lite"/>
    </source>
</evidence>
<evidence type="ECO:0000256" key="2">
    <source>
        <dbReference type="ARBA" id="ARBA00022771"/>
    </source>
</evidence>
<dbReference type="STRING" id="34690.A0A182UFH0"/>
<dbReference type="Pfam" id="PF00628">
    <property type="entry name" value="PHD"/>
    <property type="match status" value="1"/>
</dbReference>
<dbReference type="GO" id="GO:0008270">
    <property type="term" value="F:zinc ion binding"/>
    <property type="evidence" value="ECO:0007669"/>
    <property type="project" value="UniProtKB-KW"/>
</dbReference>
<evidence type="ECO:0000313" key="9">
    <source>
        <dbReference type="Proteomes" id="UP000075902"/>
    </source>
</evidence>
<feature type="compositionally biased region" description="Basic and acidic residues" evidence="6">
    <location>
        <begin position="599"/>
        <end position="612"/>
    </location>
</feature>
<feature type="compositionally biased region" description="Acidic residues" evidence="6">
    <location>
        <begin position="793"/>
        <end position="805"/>
    </location>
</feature>
<feature type="region of interest" description="Disordered" evidence="6">
    <location>
        <begin position="506"/>
        <end position="666"/>
    </location>
</feature>
<dbReference type="GO" id="GO:0045892">
    <property type="term" value="P:negative regulation of DNA-templated transcription"/>
    <property type="evidence" value="ECO:0007669"/>
    <property type="project" value="TreeGrafter"/>
</dbReference>
<reference evidence="9" key="1">
    <citation type="submission" date="2014-01" db="EMBL/GenBank/DDBJ databases">
        <title>The Genome Sequence of Anopheles melas CM1001059_A (V2).</title>
        <authorList>
            <consortium name="The Broad Institute Genomics Platform"/>
            <person name="Neafsey D.E."/>
            <person name="Besansky N."/>
            <person name="Howell P."/>
            <person name="Walton C."/>
            <person name="Young S.K."/>
            <person name="Zeng Q."/>
            <person name="Gargeya S."/>
            <person name="Fitzgerald M."/>
            <person name="Haas B."/>
            <person name="Abouelleil A."/>
            <person name="Allen A.W."/>
            <person name="Alvarado L."/>
            <person name="Arachchi H.M."/>
            <person name="Berlin A.M."/>
            <person name="Chapman S.B."/>
            <person name="Gainer-Dewar J."/>
            <person name="Goldberg J."/>
            <person name="Griggs A."/>
            <person name="Gujja S."/>
            <person name="Hansen M."/>
            <person name="Howarth C."/>
            <person name="Imamovic A."/>
            <person name="Ireland A."/>
            <person name="Larimer J."/>
            <person name="McCowan C."/>
            <person name="Murphy C."/>
            <person name="Pearson M."/>
            <person name="Poon T.W."/>
            <person name="Priest M."/>
            <person name="Roberts A."/>
            <person name="Saif S."/>
            <person name="Shea T."/>
            <person name="Sisk P."/>
            <person name="Sykes S."/>
            <person name="Wortman J."/>
            <person name="Nusbaum C."/>
            <person name="Birren B."/>
        </authorList>
    </citation>
    <scope>NUCLEOTIDE SEQUENCE [LARGE SCALE GENOMIC DNA]</scope>
    <source>
        <strain evidence="9">CM1001059</strain>
    </source>
</reference>
<feature type="compositionally biased region" description="Basic and acidic residues" evidence="6">
    <location>
        <begin position="1232"/>
        <end position="1244"/>
    </location>
</feature>
<feature type="compositionally biased region" description="Basic and acidic residues" evidence="6">
    <location>
        <begin position="1196"/>
        <end position="1209"/>
    </location>
</feature>
<feature type="compositionally biased region" description="Basic residues" evidence="6">
    <location>
        <begin position="914"/>
        <end position="925"/>
    </location>
</feature>
<dbReference type="EnsemblMetazoa" id="AMEC019446-RA">
    <property type="protein sequence ID" value="AMEC019446-PA"/>
    <property type="gene ID" value="AMEC019446"/>
</dbReference>
<feature type="compositionally biased region" description="Low complexity" evidence="6">
    <location>
        <begin position="926"/>
        <end position="950"/>
    </location>
</feature>